<reference evidence="2" key="1">
    <citation type="submission" date="2010-12" db="EMBL/GenBank/DDBJ databases">
        <authorList>
            <person name="Carrias A.A."/>
            <person name="Welch T.J."/>
            <person name="Waldbieser G.C."/>
            <person name="Mead D.A."/>
            <person name="Terhune J.S."/>
            <person name="Liles M.R."/>
        </authorList>
    </citation>
    <scope>NUCLEOTIDE SEQUENCE</scope>
</reference>
<organism evidence="2">
    <name type="scientific">Edwardsiella phage eiAU</name>
    <dbReference type="NCBI Taxonomy" id="945083"/>
    <lineage>
        <taxon>Viruses</taxon>
        <taxon>Duplodnaviria</taxon>
        <taxon>Heunggongvirae</taxon>
        <taxon>Uroviricota</taxon>
        <taxon>Caudoviricetes</taxon>
        <taxon>Eiauvirus</taxon>
        <taxon>Eiauvirus eiAU</taxon>
    </lineage>
</organism>
<dbReference type="EMBL" id="HQ824559">
    <property type="protein sequence ID" value="ADV36406.1"/>
    <property type="molecule type" value="Genomic_DNA"/>
</dbReference>
<accession>E7EKQ1</accession>
<evidence type="ECO:0000256" key="1">
    <source>
        <dbReference type="SAM" id="MobiDB-lite"/>
    </source>
</evidence>
<evidence type="ECO:0000313" key="2">
    <source>
        <dbReference type="EMBL" id="ADV36406.1"/>
    </source>
</evidence>
<feature type="region of interest" description="Disordered" evidence="1">
    <location>
        <begin position="1"/>
        <end position="20"/>
    </location>
</feature>
<proteinExistence type="predicted"/>
<reference evidence="2" key="2">
    <citation type="journal article" date="2011" name="Virol. J.">
        <title>Comparative genomic analysis of bacteriophages specific to the channel catfish pathogen Edwardsiella ictaluri.</title>
        <authorList>
            <person name="Carrias A."/>
            <person name="Welch T.J."/>
            <person name="Waldbieser G.C."/>
            <person name="Mead D.A."/>
            <person name="Terhune J.S."/>
            <person name="Liles M.R."/>
        </authorList>
    </citation>
    <scope>NUCLEOTIDE SEQUENCE</scope>
</reference>
<name>E7EKQ1_9CAUD</name>
<dbReference type="SUPFAM" id="SSF101386">
    <property type="entry name" value="all-alpha NTP pyrophosphatases"/>
    <property type="match status" value="1"/>
</dbReference>
<sequence length="88" mass="9999">MEDVTGYRHPKHHDSHSAVMESVRERVHEHPATWASHISQPGGMMAVVEMEYHELMTKKEQGSREGIEHELVDLAAACIAALEKMHKM</sequence>
<protein>
    <submittedName>
        <fullName evidence="2">Uncharacterized protein eiAUOrf12</fullName>
    </submittedName>
</protein>
<gene>
    <name evidence="2" type="primary">eiAUOrf12</name>
</gene>